<dbReference type="AlphaFoldDB" id="A0A5F8GJL5"/>
<protein>
    <submittedName>
        <fullName evidence="1">Uncharacterized protein</fullName>
    </submittedName>
</protein>
<dbReference type="Proteomes" id="UP000002280">
    <property type="component" value="Chromosome 2"/>
</dbReference>
<sequence>ILMLLYKMAPERCHPEVTVDNIRSATQAILLNPLGMWTRDLVSFCPVGRCPGNVQRKEFCRLPFSHLYGRVGTTENVAPRDVFATALNRCYIS</sequence>
<name>A0A5F8GJL5_MONDO</name>
<reference evidence="1" key="3">
    <citation type="submission" date="2025-09" db="UniProtKB">
        <authorList>
            <consortium name="Ensembl"/>
        </authorList>
    </citation>
    <scope>IDENTIFICATION</scope>
</reference>
<reference evidence="1 2" key="1">
    <citation type="journal article" date="2007" name="Nature">
        <title>Genome of the marsupial Monodelphis domestica reveals innovation in non-coding sequences.</title>
        <authorList>
            <person name="Mikkelsen T.S."/>
            <person name="Wakefield M.J."/>
            <person name="Aken B."/>
            <person name="Amemiya C.T."/>
            <person name="Chang J.L."/>
            <person name="Duke S."/>
            <person name="Garber M."/>
            <person name="Gentles A.J."/>
            <person name="Goodstadt L."/>
            <person name="Heger A."/>
            <person name="Jurka J."/>
            <person name="Kamal M."/>
            <person name="Mauceli E."/>
            <person name="Searle S.M."/>
            <person name="Sharpe T."/>
            <person name="Baker M.L."/>
            <person name="Batzer M.A."/>
            <person name="Benos P.V."/>
            <person name="Belov K."/>
            <person name="Clamp M."/>
            <person name="Cook A."/>
            <person name="Cuff J."/>
            <person name="Das R."/>
            <person name="Davidow L."/>
            <person name="Deakin J.E."/>
            <person name="Fazzari M.J."/>
            <person name="Glass J.L."/>
            <person name="Grabherr M."/>
            <person name="Greally J.M."/>
            <person name="Gu W."/>
            <person name="Hore T.A."/>
            <person name="Huttley G.A."/>
            <person name="Kleber M."/>
            <person name="Jirtle R.L."/>
            <person name="Koina E."/>
            <person name="Lee J.T."/>
            <person name="Mahony S."/>
            <person name="Marra M.A."/>
            <person name="Miller R.D."/>
            <person name="Nicholls R.D."/>
            <person name="Oda M."/>
            <person name="Papenfuss A.T."/>
            <person name="Parra Z.E."/>
            <person name="Pollock D.D."/>
            <person name="Ray D.A."/>
            <person name="Schein J.E."/>
            <person name="Speed T.P."/>
            <person name="Thompson K."/>
            <person name="VandeBerg J.L."/>
            <person name="Wade C.M."/>
            <person name="Walker J.A."/>
            <person name="Waters P.D."/>
            <person name="Webber C."/>
            <person name="Weidman J.R."/>
            <person name="Xie X."/>
            <person name="Zody M.C."/>
            <person name="Baldwin J."/>
            <person name="Abdouelleil A."/>
            <person name="Abdulkadir J."/>
            <person name="Abebe A."/>
            <person name="Abera B."/>
            <person name="Abreu J."/>
            <person name="Acer S.C."/>
            <person name="Aftuck L."/>
            <person name="Alexander A."/>
            <person name="An P."/>
            <person name="Anderson E."/>
            <person name="Anderson S."/>
            <person name="Arachi H."/>
            <person name="Azer M."/>
            <person name="Bachantsang P."/>
            <person name="Barry A."/>
            <person name="Bayul T."/>
            <person name="Berlin A."/>
            <person name="Bessette D."/>
            <person name="Bloom T."/>
            <person name="Bloom T."/>
            <person name="Boguslavskiy L."/>
            <person name="Bonnet C."/>
            <person name="Boukhgalter B."/>
            <person name="Bourzgui I."/>
            <person name="Brown A."/>
            <person name="Cahill P."/>
            <person name="Channer S."/>
            <person name="Cheshatsang Y."/>
            <person name="Chuda L."/>
            <person name="Citroen M."/>
            <person name="Collymore A."/>
            <person name="Cooke P."/>
            <person name="Costello M."/>
            <person name="D'Aco K."/>
            <person name="Daza R."/>
            <person name="De Haan G."/>
            <person name="DeGray S."/>
            <person name="DeMaso C."/>
            <person name="Dhargay N."/>
            <person name="Dooley K."/>
            <person name="Dooley E."/>
            <person name="Doricent M."/>
            <person name="Dorje P."/>
            <person name="Dorjee K."/>
            <person name="Dupes A."/>
            <person name="Elong R."/>
            <person name="Falk J."/>
            <person name="Farina A."/>
            <person name="Faro S."/>
            <person name="Ferguson D."/>
            <person name="Fisher S."/>
            <person name="Foley C.D."/>
            <person name="Franke A."/>
            <person name="Friedrich D."/>
            <person name="Gadbois L."/>
            <person name="Gearin G."/>
            <person name="Gearin C.R."/>
            <person name="Giannoukos G."/>
            <person name="Goode T."/>
            <person name="Graham J."/>
            <person name="Grandbois E."/>
            <person name="Grewal S."/>
            <person name="Gyaltsen K."/>
            <person name="Hafez N."/>
            <person name="Hagos B."/>
            <person name="Hall J."/>
            <person name="Henson C."/>
            <person name="Hollinger A."/>
            <person name="Honan T."/>
            <person name="Huard M.D."/>
            <person name="Hughes L."/>
            <person name="Hurhula B."/>
            <person name="Husby M.E."/>
            <person name="Kamat A."/>
            <person name="Kanga B."/>
            <person name="Kashin S."/>
            <person name="Khazanovich D."/>
            <person name="Kisner P."/>
            <person name="Lance K."/>
            <person name="Lara M."/>
            <person name="Lee W."/>
            <person name="Lennon N."/>
            <person name="Letendre F."/>
            <person name="LeVine R."/>
            <person name="Lipovsky A."/>
            <person name="Liu X."/>
            <person name="Liu J."/>
            <person name="Liu S."/>
            <person name="Lokyitsang T."/>
            <person name="Lokyitsang Y."/>
            <person name="Lubonja R."/>
            <person name="Lui A."/>
            <person name="MacDonald P."/>
            <person name="Magnisalis V."/>
            <person name="Maru K."/>
            <person name="Matthews C."/>
            <person name="McCusker W."/>
            <person name="McDonough S."/>
            <person name="Mehta T."/>
            <person name="Meldrim J."/>
            <person name="Meneus L."/>
            <person name="Mihai O."/>
            <person name="Mihalev A."/>
            <person name="Mihova T."/>
            <person name="Mittelman R."/>
            <person name="Mlenga V."/>
            <person name="Montmayeur A."/>
            <person name="Mulrain L."/>
            <person name="Navidi A."/>
            <person name="Naylor J."/>
            <person name="Negash T."/>
            <person name="Nguyen T."/>
            <person name="Nguyen N."/>
            <person name="Nicol R."/>
            <person name="Norbu C."/>
            <person name="Norbu N."/>
            <person name="Novod N."/>
            <person name="O'Neill B."/>
            <person name="Osman S."/>
            <person name="Markiewicz E."/>
            <person name="Oyono O.L."/>
            <person name="Patti C."/>
            <person name="Phunkhang P."/>
            <person name="Pierre F."/>
            <person name="Priest M."/>
            <person name="Raghuraman S."/>
            <person name="Rege F."/>
            <person name="Reyes R."/>
            <person name="Rise C."/>
            <person name="Rogov P."/>
            <person name="Ross K."/>
            <person name="Ryan E."/>
            <person name="Settipalli S."/>
            <person name="Shea T."/>
            <person name="Sherpa N."/>
            <person name="Shi L."/>
            <person name="Shih D."/>
            <person name="Sparrow T."/>
            <person name="Spaulding J."/>
            <person name="Stalker J."/>
            <person name="Stange-Thomann N."/>
            <person name="Stavropoulos S."/>
            <person name="Stone C."/>
            <person name="Strader C."/>
            <person name="Tesfaye S."/>
            <person name="Thomson T."/>
            <person name="Thoulutsang Y."/>
            <person name="Thoulutsang D."/>
            <person name="Topham K."/>
            <person name="Topping I."/>
            <person name="Tsamla T."/>
            <person name="Vassiliev H."/>
            <person name="Vo A."/>
            <person name="Wangchuk T."/>
            <person name="Wangdi T."/>
            <person name="Weiand M."/>
            <person name="Wilkinson J."/>
            <person name="Wilson A."/>
            <person name="Yadav S."/>
            <person name="Young G."/>
            <person name="Yu Q."/>
            <person name="Zembek L."/>
            <person name="Zhong D."/>
            <person name="Zimmer A."/>
            <person name="Zwirko Z."/>
            <person name="Jaffe D.B."/>
            <person name="Alvarez P."/>
            <person name="Brockman W."/>
            <person name="Butler J."/>
            <person name="Chin C."/>
            <person name="Gnerre S."/>
            <person name="MacCallum I."/>
            <person name="Graves J.A."/>
            <person name="Ponting C.P."/>
            <person name="Breen M."/>
            <person name="Samollow P.B."/>
            <person name="Lander E.S."/>
            <person name="Lindblad-Toh K."/>
        </authorList>
    </citation>
    <scope>NUCLEOTIDE SEQUENCE [LARGE SCALE GENOMIC DNA]</scope>
</reference>
<reference evidence="1" key="2">
    <citation type="submission" date="2025-08" db="UniProtKB">
        <authorList>
            <consortium name="Ensembl"/>
        </authorList>
    </citation>
    <scope>IDENTIFICATION</scope>
</reference>
<dbReference type="InParanoid" id="A0A5F8GJL5"/>
<accession>A0A5F8GJL5</accession>
<evidence type="ECO:0000313" key="1">
    <source>
        <dbReference type="Ensembl" id="ENSMODP00000047808.1"/>
    </source>
</evidence>
<dbReference type="Bgee" id="ENSMODG00000042999">
    <property type="expression patterns" value="Expressed in spermatocyte and 18 other cell types or tissues"/>
</dbReference>
<proteinExistence type="predicted"/>
<evidence type="ECO:0000313" key="2">
    <source>
        <dbReference type="Proteomes" id="UP000002280"/>
    </source>
</evidence>
<dbReference type="Ensembl" id="ENSMODT00000071004.1">
    <property type="protein sequence ID" value="ENSMODP00000047808.1"/>
    <property type="gene ID" value="ENSMODG00000042999.1"/>
</dbReference>
<organism evidence="1 2">
    <name type="scientific">Monodelphis domestica</name>
    <name type="common">Gray short-tailed opossum</name>
    <dbReference type="NCBI Taxonomy" id="13616"/>
    <lineage>
        <taxon>Eukaryota</taxon>
        <taxon>Metazoa</taxon>
        <taxon>Chordata</taxon>
        <taxon>Craniata</taxon>
        <taxon>Vertebrata</taxon>
        <taxon>Euteleostomi</taxon>
        <taxon>Mammalia</taxon>
        <taxon>Metatheria</taxon>
        <taxon>Didelphimorphia</taxon>
        <taxon>Didelphidae</taxon>
        <taxon>Monodelphis</taxon>
    </lineage>
</organism>
<keyword evidence="2" id="KW-1185">Reference proteome</keyword>